<dbReference type="InterPro" id="IPR029044">
    <property type="entry name" value="Nucleotide-diphossugar_trans"/>
</dbReference>
<feature type="site" description="Positions MEP for the nucleophilic attack" evidence="4">
    <location>
        <position position="157"/>
    </location>
</feature>
<keyword evidence="2 4" id="KW-0548">Nucleotidyltransferase</keyword>
<dbReference type="RefSeq" id="WP_046494952.1">
    <property type="nucleotide sequence ID" value="NZ_CGIH01000004.1"/>
</dbReference>
<dbReference type="Gene3D" id="3.90.550.10">
    <property type="entry name" value="Spore Coat Polysaccharide Biosynthesis Protein SpsA, Chain A"/>
    <property type="match status" value="1"/>
</dbReference>
<proteinExistence type="inferred from homology"/>
<evidence type="ECO:0000256" key="4">
    <source>
        <dbReference type="HAMAP-Rule" id="MF_00108"/>
    </source>
</evidence>
<accession>A0A0E4G9F7</accession>
<feature type="site" description="Transition state stabilizer" evidence="4">
    <location>
        <position position="24"/>
    </location>
</feature>
<evidence type="ECO:0000313" key="6">
    <source>
        <dbReference type="Proteomes" id="UP000045545"/>
    </source>
</evidence>
<comment type="similarity">
    <text evidence="4">Belongs to the IspD/TarI cytidylyltransferase family. IspD subfamily.</text>
</comment>
<evidence type="ECO:0000256" key="1">
    <source>
        <dbReference type="ARBA" id="ARBA00022679"/>
    </source>
</evidence>
<reference evidence="5 6" key="1">
    <citation type="submission" date="2015-03" db="EMBL/GenBank/DDBJ databases">
        <authorList>
            <person name="Murphy D."/>
        </authorList>
    </citation>
    <scope>NUCLEOTIDE SEQUENCE [LARGE SCALE GENOMIC DNA]</scope>
    <source>
        <strain evidence="5 6">OL-4</strain>
    </source>
</reference>
<dbReference type="AlphaFoldDB" id="A0A0E4G9F7"/>
<protein>
    <recommendedName>
        <fullName evidence="4">2-C-methyl-D-erythritol 4-phosphate cytidylyltransferase</fullName>
        <ecNumber evidence="4">2.7.7.60</ecNumber>
    </recommendedName>
    <alternativeName>
        <fullName evidence="4">4-diphosphocytidyl-2C-methyl-D-erythritol synthase</fullName>
    </alternativeName>
    <alternativeName>
        <fullName evidence="4">MEP cytidylyltransferase</fullName>
        <shortName evidence="4">MCT</shortName>
    </alternativeName>
</protein>
<dbReference type="SUPFAM" id="SSF53448">
    <property type="entry name" value="Nucleotide-diphospho-sugar transferases"/>
    <property type="match status" value="1"/>
</dbReference>
<dbReference type="STRING" id="690567.283"/>
<dbReference type="Proteomes" id="UP000045545">
    <property type="component" value="Unassembled WGS sequence"/>
</dbReference>
<keyword evidence="6" id="KW-1185">Reference proteome</keyword>
<evidence type="ECO:0000256" key="3">
    <source>
        <dbReference type="ARBA" id="ARBA00023229"/>
    </source>
</evidence>
<dbReference type="PANTHER" id="PTHR32125">
    <property type="entry name" value="2-C-METHYL-D-ERYTHRITOL 4-PHOSPHATE CYTIDYLYLTRANSFERASE, CHLOROPLASTIC"/>
    <property type="match status" value="1"/>
</dbReference>
<dbReference type="GO" id="GO:0019288">
    <property type="term" value="P:isopentenyl diphosphate biosynthetic process, methylerythritol 4-phosphate pathway"/>
    <property type="evidence" value="ECO:0007669"/>
    <property type="project" value="UniProtKB-UniRule"/>
</dbReference>
<dbReference type="InterPro" id="IPR034683">
    <property type="entry name" value="IspD/TarI"/>
</dbReference>
<feature type="site" description="Positions MEP for the nucleophilic attack" evidence="4">
    <location>
        <position position="213"/>
    </location>
</feature>
<evidence type="ECO:0000313" key="5">
    <source>
        <dbReference type="EMBL" id="CFX03787.1"/>
    </source>
</evidence>
<dbReference type="NCBIfam" id="TIGR00453">
    <property type="entry name" value="ispD"/>
    <property type="match status" value="1"/>
</dbReference>
<dbReference type="HAMAP" id="MF_00108">
    <property type="entry name" value="IspD"/>
    <property type="match status" value="1"/>
</dbReference>
<comment type="pathway">
    <text evidence="4">Isoprenoid biosynthesis; isopentenyl diphosphate biosynthesis via DXP pathway; isopentenyl diphosphate from 1-deoxy-D-xylulose 5-phosphate: step 2/6.</text>
</comment>
<dbReference type="EC" id="2.7.7.60" evidence="4"/>
<dbReference type="OrthoDB" id="9806837at2"/>
<comment type="catalytic activity">
    <reaction evidence="4">
        <text>2-C-methyl-D-erythritol 4-phosphate + CTP + H(+) = 4-CDP-2-C-methyl-D-erythritol + diphosphate</text>
        <dbReference type="Rhea" id="RHEA:13429"/>
        <dbReference type="ChEBI" id="CHEBI:15378"/>
        <dbReference type="ChEBI" id="CHEBI:33019"/>
        <dbReference type="ChEBI" id="CHEBI:37563"/>
        <dbReference type="ChEBI" id="CHEBI:57823"/>
        <dbReference type="ChEBI" id="CHEBI:58262"/>
        <dbReference type="EC" id="2.7.7.60"/>
    </reaction>
</comment>
<evidence type="ECO:0000256" key="2">
    <source>
        <dbReference type="ARBA" id="ARBA00022695"/>
    </source>
</evidence>
<dbReference type="CDD" id="cd02516">
    <property type="entry name" value="CDP-ME_synthetase"/>
    <property type="match status" value="1"/>
</dbReference>
<dbReference type="EMBL" id="CGIH01000004">
    <property type="protein sequence ID" value="CFX03787.1"/>
    <property type="molecule type" value="Genomic_DNA"/>
</dbReference>
<name>A0A0E4G9F7_9FIRM</name>
<gene>
    <name evidence="4" type="primary">ispD</name>
    <name evidence="5" type="ORF">283</name>
</gene>
<dbReference type="InterPro" id="IPR050088">
    <property type="entry name" value="IspD/TarI_cytidylyltransf_bact"/>
</dbReference>
<dbReference type="PANTHER" id="PTHR32125:SF4">
    <property type="entry name" value="2-C-METHYL-D-ERYTHRITOL 4-PHOSPHATE CYTIDYLYLTRANSFERASE, CHLOROPLASTIC"/>
    <property type="match status" value="1"/>
</dbReference>
<dbReference type="GO" id="GO:0050518">
    <property type="term" value="F:2-C-methyl-D-erythritol 4-phosphate cytidylyltransferase activity"/>
    <property type="evidence" value="ECO:0007669"/>
    <property type="project" value="UniProtKB-UniRule"/>
</dbReference>
<organism evidence="5 6">
    <name type="scientific">Syntrophomonas zehnderi OL-4</name>
    <dbReference type="NCBI Taxonomy" id="690567"/>
    <lineage>
        <taxon>Bacteria</taxon>
        <taxon>Bacillati</taxon>
        <taxon>Bacillota</taxon>
        <taxon>Clostridia</taxon>
        <taxon>Eubacteriales</taxon>
        <taxon>Syntrophomonadaceae</taxon>
        <taxon>Syntrophomonas</taxon>
    </lineage>
</organism>
<dbReference type="UniPathway" id="UPA00056">
    <property type="reaction ID" value="UER00093"/>
</dbReference>
<dbReference type="Pfam" id="PF01128">
    <property type="entry name" value="IspD"/>
    <property type="match status" value="1"/>
</dbReference>
<keyword evidence="3 4" id="KW-0414">Isoprene biosynthesis</keyword>
<dbReference type="InterPro" id="IPR001228">
    <property type="entry name" value="IspD"/>
</dbReference>
<dbReference type="FunFam" id="3.90.550.10:FF:000003">
    <property type="entry name" value="2-C-methyl-D-erythritol 4-phosphate cytidylyltransferase"/>
    <property type="match status" value="1"/>
</dbReference>
<sequence>MASNLRVVIAAAGQGSRMKTRVNKQFILLKTHPVLAYSLDFFEKQDMVDEIVVVTSEKEVDYCQREIVDKFRYRKVSAVLPGGRERQDSVWEGLKHLSPDTDFVAVHDGARPLLSSDVLQRLLNEAREWGAAIPGVASKDTLKMVDKDSFVRQTIDRSMVYSIQTPQVFLYSELREAYQLAYEENYYATDDAALFEKYIGRVKVVAGDYNNIKITTPEDLMIARSLLEGREE</sequence>
<keyword evidence="1 4" id="KW-0808">Transferase</keyword>
<feature type="site" description="Transition state stabilizer" evidence="4">
    <location>
        <position position="17"/>
    </location>
</feature>
<comment type="function">
    <text evidence="4">Catalyzes the formation of 4-diphosphocytidyl-2-C-methyl-D-erythritol from CTP and 2-C-methyl-D-erythritol 4-phosphate (MEP).</text>
</comment>